<organism evidence="1">
    <name type="scientific">freshwater metagenome</name>
    <dbReference type="NCBI Taxonomy" id="449393"/>
    <lineage>
        <taxon>unclassified sequences</taxon>
        <taxon>metagenomes</taxon>
        <taxon>ecological metagenomes</taxon>
    </lineage>
</organism>
<dbReference type="AlphaFoldDB" id="A0A6J6EBE5"/>
<proteinExistence type="predicted"/>
<dbReference type="EMBL" id="CAEZTJ010000118">
    <property type="protein sequence ID" value="CAB4572615.1"/>
    <property type="molecule type" value="Genomic_DNA"/>
</dbReference>
<evidence type="ECO:0000313" key="1">
    <source>
        <dbReference type="EMBL" id="CAB4572615.1"/>
    </source>
</evidence>
<name>A0A6J6EBE5_9ZZZZ</name>
<protein>
    <submittedName>
        <fullName evidence="1">Unannotated protein</fullName>
    </submittedName>
</protein>
<reference evidence="1" key="1">
    <citation type="submission" date="2020-05" db="EMBL/GenBank/DDBJ databases">
        <authorList>
            <person name="Chiriac C."/>
            <person name="Salcher M."/>
            <person name="Ghai R."/>
            <person name="Kavagutti S V."/>
        </authorList>
    </citation>
    <scope>NUCLEOTIDE SEQUENCE</scope>
</reference>
<gene>
    <name evidence="1" type="ORF">UFOPK1650_00788</name>
</gene>
<sequence length="195" mass="21895">MDQFTDASKATVSEVVDIVDLDTDLTAGLVHLTAVFHEGVATVQCREISDRRDDVLDGEEILRQFVLDTKLLVDLVATDLCEVITLRIEIEILDELESGFLRWRLTRTHLAIDVEECVVLIVDGVLLECSHDGWEVTELTANLIITPTKRLQEDGDRLLTLTIDTDAREILLVDLELEPCTTAWDDLGSQYIFIG</sequence>
<accession>A0A6J6EBE5</accession>